<dbReference type="RefSeq" id="WP_183995604.1">
    <property type="nucleotide sequence ID" value="NZ_BMHW01000005.1"/>
</dbReference>
<keyword evidence="1" id="KW-0732">Signal</keyword>
<dbReference type="Pfam" id="PF05239">
    <property type="entry name" value="PRC"/>
    <property type="match status" value="1"/>
</dbReference>
<feature type="domain" description="PRC-barrel" evidence="2">
    <location>
        <begin position="71"/>
        <end position="145"/>
    </location>
</feature>
<organism evidence="3 4">
    <name type="scientific">Rhizobium wenxiniae</name>
    <dbReference type="NCBI Taxonomy" id="1737357"/>
    <lineage>
        <taxon>Bacteria</taxon>
        <taxon>Pseudomonadati</taxon>
        <taxon>Pseudomonadota</taxon>
        <taxon>Alphaproteobacteria</taxon>
        <taxon>Hyphomicrobiales</taxon>
        <taxon>Rhizobiaceae</taxon>
        <taxon>Rhizobium/Agrobacterium group</taxon>
        <taxon>Rhizobium</taxon>
    </lineage>
</organism>
<dbReference type="PANTHER" id="PTHR36505">
    <property type="entry name" value="BLR1072 PROTEIN"/>
    <property type="match status" value="1"/>
</dbReference>
<evidence type="ECO:0000313" key="3">
    <source>
        <dbReference type="EMBL" id="MBB6164845.1"/>
    </source>
</evidence>
<dbReference type="InterPro" id="IPR011033">
    <property type="entry name" value="PRC_barrel-like_sf"/>
</dbReference>
<dbReference type="SUPFAM" id="SSF50346">
    <property type="entry name" value="PRC-barrel domain"/>
    <property type="match status" value="1"/>
</dbReference>
<sequence length="158" mass="15928">MKTIIAAALALGTMSTAVLAQQPAAPAATAPAATAASGADATIVGPGITMGTAATAPLKTVEIKGNDLVTSKLVGLNIYNKENEEVGEISDVVIGDGKSVIGVIASVGGFLGMGASYVVIDPASIALADDNGTWKAYVDTNKDDLSKAPKFDYDKMKK</sequence>
<dbReference type="EMBL" id="JACHEG010000006">
    <property type="protein sequence ID" value="MBB6164845.1"/>
    <property type="molecule type" value="Genomic_DNA"/>
</dbReference>
<accession>A0A7X0D1S0</accession>
<evidence type="ECO:0000256" key="1">
    <source>
        <dbReference type="SAM" id="SignalP"/>
    </source>
</evidence>
<dbReference type="AlphaFoldDB" id="A0A7X0D1S0"/>
<name>A0A7X0D1S0_9HYPH</name>
<dbReference type="PANTHER" id="PTHR36505:SF1">
    <property type="entry name" value="BLR1072 PROTEIN"/>
    <property type="match status" value="1"/>
</dbReference>
<gene>
    <name evidence="3" type="ORF">HNQ72_004690</name>
</gene>
<feature type="chain" id="PRO_5030878894" evidence="1">
    <location>
        <begin position="21"/>
        <end position="158"/>
    </location>
</feature>
<feature type="signal peptide" evidence="1">
    <location>
        <begin position="1"/>
        <end position="20"/>
    </location>
</feature>
<comment type="caution">
    <text evidence="3">The sequence shown here is derived from an EMBL/GenBank/DDBJ whole genome shotgun (WGS) entry which is preliminary data.</text>
</comment>
<evidence type="ECO:0000313" key="4">
    <source>
        <dbReference type="Proteomes" id="UP000547879"/>
    </source>
</evidence>
<dbReference type="Gene3D" id="2.30.30.240">
    <property type="entry name" value="PRC-barrel domain"/>
    <property type="match status" value="1"/>
</dbReference>
<reference evidence="3 4" key="1">
    <citation type="submission" date="2020-08" db="EMBL/GenBank/DDBJ databases">
        <title>Genomic Encyclopedia of Type Strains, Phase IV (KMG-IV): sequencing the most valuable type-strain genomes for metagenomic binning, comparative biology and taxonomic classification.</title>
        <authorList>
            <person name="Goeker M."/>
        </authorList>
    </citation>
    <scope>NUCLEOTIDE SEQUENCE [LARGE SCALE GENOMIC DNA]</scope>
    <source>
        <strain evidence="3 4">DSM 100734</strain>
    </source>
</reference>
<dbReference type="Proteomes" id="UP000547879">
    <property type="component" value="Unassembled WGS sequence"/>
</dbReference>
<proteinExistence type="predicted"/>
<dbReference type="InterPro" id="IPR027275">
    <property type="entry name" value="PRC-brl_dom"/>
</dbReference>
<keyword evidence="4" id="KW-1185">Reference proteome</keyword>
<protein>
    <submittedName>
        <fullName evidence="3">Sporulation protein YlmC with PRC-barrel domain</fullName>
    </submittedName>
</protein>
<evidence type="ECO:0000259" key="2">
    <source>
        <dbReference type="Pfam" id="PF05239"/>
    </source>
</evidence>